<dbReference type="SUPFAM" id="SSF52540">
    <property type="entry name" value="P-loop containing nucleoside triphosphate hydrolases"/>
    <property type="match status" value="1"/>
</dbReference>
<organism evidence="1">
    <name type="scientific">freshwater metagenome</name>
    <dbReference type="NCBI Taxonomy" id="449393"/>
    <lineage>
        <taxon>unclassified sequences</taxon>
        <taxon>metagenomes</taxon>
        <taxon>ecological metagenomes</taxon>
    </lineage>
</organism>
<reference evidence="1" key="1">
    <citation type="submission" date="2020-05" db="EMBL/GenBank/DDBJ databases">
        <authorList>
            <person name="Chiriac C."/>
            <person name="Salcher M."/>
            <person name="Ghai R."/>
            <person name="Kavagutti S V."/>
        </authorList>
    </citation>
    <scope>NUCLEOTIDE SEQUENCE</scope>
</reference>
<dbReference type="InterPro" id="IPR027417">
    <property type="entry name" value="P-loop_NTPase"/>
</dbReference>
<name>A0A6J6K8V1_9ZZZZ</name>
<sequence>MQEVSYHDLLQHLRILDSASSIIIGIDGVAGSGKTTLSLNLQKDLGNSQIIHMDDLYEGWSDPLSVKLSERVVKQILEPITSNESATYDRFNWAKQLFDDQIKIVPSKYVILEGVGAGQKNFRNYLTKLIWVSCDPKTGFERVLVRDGQHLRNQMIVFLKDQNKHFEIEKTDLASDYNYSGVP</sequence>
<dbReference type="AlphaFoldDB" id="A0A6J6K8V1"/>
<gene>
    <name evidence="1" type="ORF">UFOPK2234_00124</name>
</gene>
<accession>A0A6J6K8V1</accession>
<dbReference type="EMBL" id="CAEZWG010000011">
    <property type="protein sequence ID" value="CAB4644684.1"/>
    <property type="molecule type" value="Genomic_DNA"/>
</dbReference>
<protein>
    <submittedName>
        <fullName evidence="1">Unannotated protein</fullName>
    </submittedName>
</protein>
<proteinExistence type="predicted"/>
<dbReference type="Gene3D" id="3.40.50.300">
    <property type="entry name" value="P-loop containing nucleotide triphosphate hydrolases"/>
    <property type="match status" value="1"/>
</dbReference>
<dbReference type="Pfam" id="PF13238">
    <property type="entry name" value="AAA_18"/>
    <property type="match status" value="1"/>
</dbReference>
<evidence type="ECO:0000313" key="1">
    <source>
        <dbReference type="EMBL" id="CAB4644684.1"/>
    </source>
</evidence>